<dbReference type="FunFam" id="2.40.40.10:FF:000005">
    <property type="entry name" value="Barwin-related endoglucanase"/>
    <property type="match status" value="2"/>
</dbReference>
<organism evidence="7 8">
    <name type="scientific">Cynara cardunculus var. scolymus</name>
    <name type="common">Globe artichoke</name>
    <name type="synonym">Cynara scolymus</name>
    <dbReference type="NCBI Taxonomy" id="59895"/>
    <lineage>
        <taxon>Eukaryota</taxon>
        <taxon>Viridiplantae</taxon>
        <taxon>Streptophyta</taxon>
        <taxon>Embryophyta</taxon>
        <taxon>Tracheophyta</taxon>
        <taxon>Spermatophyta</taxon>
        <taxon>Magnoliopsida</taxon>
        <taxon>eudicotyledons</taxon>
        <taxon>Gunneridae</taxon>
        <taxon>Pentapetalae</taxon>
        <taxon>asterids</taxon>
        <taxon>campanulids</taxon>
        <taxon>Asterales</taxon>
        <taxon>Asteraceae</taxon>
        <taxon>Carduoideae</taxon>
        <taxon>Cardueae</taxon>
        <taxon>Carduinae</taxon>
        <taxon>Cynara</taxon>
    </lineage>
</organism>
<dbReference type="GO" id="GO:0048046">
    <property type="term" value="C:apoplast"/>
    <property type="evidence" value="ECO:0007669"/>
    <property type="project" value="InterPro"/>
</dbReference>
<gene>
    <name evidence="7" type="ORF">Ccrd_020368</name>
</gene>
<feature type="signal peptide" evidence="5">
    <location>
        <begin position="1"/>
        <end position="23"/>
    </location>
</feature>
<dbReference type="SUPFAM" id="SSF50685">
    <property type="entry name" value="Barwin-like endoglucanases"/>
    <property type="match status" value="2"/>
</dbReference>
<feature type="transmembrane region" description="Helical" evidence="4">
    <location>
        <begin position="136"/>
        <end position="158"/>
    </location>
</feature>
<evidence type="ECO:0000256" key="5">
    <source>
        <dbReference type="SAM" id="SignalP"/>
    </source>
</evidence>
<evidence type="ECO:0000313" key="7">
    <source>
        <dbReference type="EMBL" id="KVI01362.1"/>
    </source>
</evidence>
<dbReference type="InterPro" id="IPR007112">
    <property type="entry name" value="Expansin/allergen_DPBB_dom"/>
</dbReference>
<evidence type="ECO:0000256" key="1">
    <source>
        <dbReference type="ARBA" id="ARBA00004613"/>
    </source>
</evidence>
<dbReference type="GO" id="GO:0009627">
    <property type="term" value="P:systemic acquired resistance"/>
    <property type="evidence" value="ECO:0007669"/>
    <property type="project" value="InterPro"/>
</dbReference>
<dbReference type="PANTHER" id="PTHR47295">
    <property type="entry name" value="EG45-LIKE DOMAIN CONTAINING PROTEIN 1-RELATED"/>
    <property type="match status" value="1"/>
</dbReference>
<dbReference type="PROSITE" id="PS50842">
    <property type="entry name" value="EXPANSIN_EG45"/>
    <property type="match status" value="2"/>
</dbReference>
<dbReference type="Gramene" id="KVI01362">
    <property type="protein sequence ID" value="KVI01362"/>
    <property type="gene ID" value="Ccrd_020368"/>
</dbReference>
<reference evidence="7 8" key="1">
    <citation type="journal article" date="2016" name="Sci. Rep.">
        <title>The genome sequence of the outbreeding globe artichoke constructed de novo incorporating a phase-aware low-pass sequencing strategy of F1 progeny.</title>
        <authorList>
            <person name="Scaglione D."/>
            <person name="Reyes-Chin-Wo S."/>
            <person name="Acquadro A."/>
            <person name="Froenicke L."/>
            <person name="Portis E."/>
            <person name="Beitel C."/>
            <person name="Tirone M."/>
            <person name="Mauro R."/>
            <person name="Lo Monaco A."/>
            <person name="Mauromicale G."/>
            <person name="Faccioli P."/>
            <person name="Cattivelli L."/>
            <person name="Rieseberg L."/>
            <person name="Michelmore R."/>
            <person name="Lanteri S."/>
        </authorList>
    </citation>
    <scope>NUCLEOTIDE SEQUENCE [LARGE SCALE GENOMIC DNA]</scope>
    <source>
        <strain evidence="7">2C</strain>
    </source>
</reference>
<keyword evidence="2" id="KW-0964">Secreted</keyword>
<dbReference type="CDD" id="cd22269">
    <property type="entry name" value="DPBB_EG45-like"/>
    <property type="match status" value="2"/>
</dbReference>
<comment type="caution">
    <text evidence="7">The sequence shown here is derived from an EMBL/GenBank/DDBJ whole genome shotgun (WGS) entry which is preliminary data.</text>
</comment>
<evidence type="ECO:0000259" key="6">
    <source>
        <dbReference type="PROSITE" id="PS50842"/>
    </source>
</evidence>
<dbReference type="STRING" id="59895.A0A103Y2L1"/>
<feature type="domain" description="Expansin-like EG45" evidence="6">
    <location>
        <begin position="26"/>
        <end position="129"/>
    </location>
</feature>
<sequence length="262" mass="27535">MSSMTKAFILIAMVACLTSTAHAIAGQATFYTPPYLPSSCFGFEDRGVMILAANSGLFANRAACGTRYRVTCTGRTNLGVLAPCTGRSVDVTVVDLCPGCAGNQVDLSQEAFAVIANTDAGRINIEYNRDIPKMGLVIRALILFAMVACLTSIAHAIAGQATFYTPPYVPSSCYGFQGRGVMVVAANHGLFAGKGACGRRYRVRCTGGTNAGVPHPCRGTSIDVTVVDLCPGCSGNQVDLSQEAFAMIADPNAGRINIDYHR</sequence>
<dbReference type="SMART" id="SM00837">
    <property type="entry name" value="DPBB_1"/>
    <property type="match status" value="2"/>
</dbReference>
<dbReference type="Pfam" id="PF03330">
    <property type="entry name" value="DPBB_1"/>
    <property type="match status" value="2"/>
</dbReference>
<keyword evidence="4" id="KW-1133">Transmembrane helix</keyword>
<feature type="domain" description="Expansin-like EG45" evidence="6">
    <location>
        <begin position="159"/>
        <end position="262"/>
    </location>
</feature>
<comment type="subcellular location">
    <subcellularLocation>
        <location evidence="1">Secreted</location>
    </subcellularLocation>
</comment>
<keyword evidence="3 5" id="KW-0732">Signal</keyword>
<evidence type="ECO:0000256" key="4">
    <source>
        <dbReference type="SAM" id="Phobius"/>
    </source>
</evidence>
<accession>A0A103Y2L1</accession>
<feature type="chain" id="PRO_5007119332" evidence="5">
    <location>
        <begin position="24"/>
        <end position="262"/>
    </location>
</feature>
<dbReference type="AlphaFoldDB" id="A0A103Y2L1"/>
<proteinExistence type="predicted"/>
<keyword evidence="4" id="KW-0812">Transmembrane</keyword>
<dbReference type="InterPro" id="IPR044206">
    <property type="entry name" value="EGC1/2"/>
</dbReference>
<dbReference type="EMBL" id="LEKV01003112">
    <property type="protein sequence ID" value="KVI01362.1"/>
    <property type="molecule type" value="Genomic_DNA"/>
</dbReference>
<dbReference type="InterPro" id="IPR036908">
    <property type="entry name" value="RlpA-like_sf"/>
</dbReference>
<protein>
    <submittedName>
        <fullName evidence="7">Barwin-like endoglucanase</fullName>
    </submittedName>
</protein>
<keyword evidence="8" id="KW-1185">Reference proteome</keyword>
<dbReference type="InterPro" id="IPR009009">
    <property type="entry name" value="RlpA-like_DPBB"/>
</dbReference>
<dbReference type="OMA" id="VYEVTCT"/>
<evidence type="ECO:0000313" key="8">
    <source>
        <dbReference type="Proteomes" id="UP000243975"/>
    </source>
</evidence>
<keyword evidence="4" id="KW-0472">Membrane</keyword>
<dbReference type="Proteomes" id="UP000243975">
    <property type="component" value="Unassembled WGS sequence"/>
</dbReference>
<dbReference type="Gene3D" id="2.40.40.10">
    <property type="entry name" value="RlpA-like domain"/>
    <property type="match status" value="2"/>
</dbReference>
<dbReference type="PANTHER" id="PTHR47295:SF10">
    <property type="entry name" value="EG45-LIKE DOMAIN CONTAINING PROTEIN"/>
    <property type="match status" value="1"/>
</dbReference>
<evidence type="ECO:0000256" key="3">
    <source>
        <dbReference type="ARBA" id="ARBA00022729"/>
    </source>
</evidence>
<evidence type="ECO:0000256" key="2">
    <source>
        <dbReference type="ARBA" id="ARBA00022525"/>
    </source>
</evidence>
<name>A0A103Y2L1_CYNCS</name>